<organism evidence="2 3">
    <name type="scientific">Paenibacillus arenilitoris</name>
    <dbReference type="NCBI Taxonomy" id="2772299"/>
    <lineage>
        <taxon>Bacteria</taxon>
        <taxon>Bacillati</taxon>
        <taxon>Bacillota</taxon>
        <taxon>Bacilli</taxon>
        <taxon>Bacillales</taxon>
        <taxon>Paenibacillaceae</taxon>
        <taxon>Paenibacillus</taxon>
    </lineage>
</organism>
<gene>
    <name evidence="2" type="ORF">IDH41_10225</name>
</gene>
<evidence type="ECO:0000313" key="2">
    <source>
        <dbReference type="EMBL" id="MBD2868956.1"/>
    </source>
</evidence>
<dbReference type="InterPro" id="IPR006059">
    <property type="entry name" value="SBP"/>
</dbReference>
<name>A0A927CMM2_9BACL</name>
<dbReference type="EMBL" id="JACXIY010000013">
    <property type="protein sequence ID" value="MBD2868956.1"/>
    <property type="molecule type" value="Genomic_DNA"/>
</dbReference>
<sequence>MEQTRKCKFKRLVILITLVVLLAACSKDTPNHAEQNMSANTIRLTEPGTFPIVEGDPVELTVLTRADARMEDIRTNAFTKYYEELTNVKINWEVAPEGGLVEALNLRLSTGDLPDIIMGMPIDRAQQKIYGEQGVFLDLSELYEEHGSISKEMFERNPHVLDFISSQDGKFYTLPQVSECDFCVSPVNMWIYEPWLEQLGLDMPETTEQFYDVLRAFRDQDPTGHGGVIPLAGSPAEGLLARVEQFLMNAFVYTPPERLYLSNGKVEASFMQPGWKEGLKYLHKLYAEGLLAEESFTMDRQQLTQLGEHPEYAVLGAVPGGYQGYFTEIGSESNRYLEYVMVPPLEGPDGTRQAVHSPYGIVATDVITSSALAHKEVAFRWLEGLYFPEVTLQARRGVPGVDWVEADEGMVGLDGRPAKIKVITQYGKSSNNHWFSIGPFWYSEDATMEVAVEDRSRDINAILFDQLTAKYVPHLADIETVLPPLLFDEEQSMEVADLKMTIMNYVDEMIAKFVLGQADIEQEWSQYLETLEEMNVSRYIALHQQAFDSKDPLHGEVEVYDKERKSH</sequence>
<dbReference type="PANTHER" id="PTHR43649">
    <property type="entry name" value="ARABINOSE-BINDING PROTEIN-RELATED"/>
    <property type="match status" value="1"/>
</dbReference>
<dbReference type="AlphaFoldDB" id="A0A927CMM2"/>
<feature type="signal peptide" evidence="1">
    <location>
        <begin position="1"/>
        <end position="33"/>
    </location>
</feature>
<dbReference type="Pfam" id="PF01547">
    <property type="entry name" value="SBP_bac_1"/>
    <property type="match status" value="1"/>
</dbReference>
<dbReference type="PANTHER" id="PTHR43649:SF12">
    <property type="entry name" value="DIACETYLCHITOBIOSE BINDING PROTEIN DASA"/>
    <property type="match status" value="1"/>
</dbReference>
<evidence type="ECO:0000256" key="1">
    <source>
        <dbReference type="SAM" id="SignalP"/>
    </source>
</evidence>
<keyword evidence="3" id="KW-1185">Reference proteome</keyword>
<feature type="chain" id="PRO_5037978200" evidence="1">
    <location>
        <begin position="34"/>
        <end position="567"/>
    </location>
</feature>
<dbReference type="Gene3D" id="3.40.190.10">
    <property type="entry name" value="Periplasmic binding protein-like II"/>
    <property type="match status" value="2"/>
</dbReference>
<keyword evidence="1" id="KW-0732">Signal</keyword>
<reference evidence="2" key="1">
    <citation type="submission" date="2020-09" db="EMBL/GenBank/DDBJ databases">
        <title>A novel bacterium of genus Paenibacillus, isolated from South China Sea.</title>
        <authorList>
            <person name="Huang H."/>
            <person name="Mo K."/>
            <person name="Hu Y."/>
        </authorList>
    </citation>
    <scope>NUCLEOTIDE SEQUENCE</scope>
    <source>
        <strain evidence="2">IB182493</strain>
    </source>
</reference>
<accession>A0A927CMM2</accession>
<dbReference type="Proteomes" id="UP000632125">
    <property type="component" value="Unassembled WGS sequence"/>
</dbReference>
<dbReference type="PROSITE" id="PS51257">
    <property type="entry name" value="PROKAR_LIPOPROTEIN"/>
    <property type="match status" value="1"/>
</dbReference>
<dbReference type="InterPro" id="IPR050490">
    <property type="entry name" value="Bact_solute-bd_prot1"/>
</dbReference>
<comment type="caution">
    <text evidence="2">The sequence shown here is derived from an EMBL/GenBank/DDBJ whole genome shotgun (WGS) entry which is preliminary data.</text>
</comment>
<proteinExistence type="predicted"/>
<dbReference type="SUPFAM" id="SSF53850">
    <property type="entry name" value="Periplasmic binding protein-like II"/>
    <property type="match status" value="1"/>
</dbReference>
<dbReference type="RefSeq" id="WP_190860685.1">
    <property type="nucleotide sequence ID" value="NZ_JACXIY010000013.1"/>
</dbReference>
<protein>
    <submittedName>
        <fullName evidence="2">Extracellular solute-binding protein</fullName>
    </submittedName>
</protein>
<evidence type="ECO:0000313" key="3">
    <source>
        <dbReference type="Proteomes" id="UP000632125"/>
    </source>
</evidence>